<protein>
    <submittedName>
        <fullName evidence="3">OBAP family protein</fullName>
    </submittedName>
</protein>
<reference evidence="3 4" key="1">
    <citation type="submission" date="2023-08" db="EMBL/GenBank/DDBJ databases">
        <title>Oxalobacteraceae gen .nov., isolated from river sludge outside the plant.</title>
        <authorList>
            <person name="Zhao S.Y."/>
        </authorList>
    </citation>
    <scope>NUCLEOTIDE SEQUENCE [LARGE SCALE GENOMIC DNA]</scope>
    <source>
        <strain evidence="3 4">R-40</strain>
    </source>
</reference>
<evidence type="ECO:0000256" key="1">
    <source>
        <dbReference type="SAM" id="MobiDB-lite"/>
    </source>
</evidence>
<feature type="compositionally biased region" description="Basic and acidic residues" evidence="1">
    <location>
        <begin position="218"/>
        <end position="230"/>
    </location>
</feature>
<feature type="signal peptide" evidence="2">
    <location>
        <begin position="1"/>
        <end position="26"/>
    </location>
</feature>
<organism evidence="3 4">
    <name type="scientific">Keguizhuia sedimenti</name>
    <dbReference type="NCBI Taxonomy" id="3064264"/>
    <lineage>
        <taxon>Bacteria</taxon>
        <taxon>Pseudomonadati</taxon>
        <taxon>Pseudomonadota</taxon>
        <taxon>Betaproteobacteria</taxon>
        <taxon>Burkholderiales</taxon>
        <taxon>Oxalobacteraceae</taxon>
        <taxon>Keguizhuia</taxon>
    </lineage>
</organism>
<feature type="chain" id="PRO_5046156968" evidence="2">
    <location>
        <begin position="27"/>
        <end position="278"/>
    </location>
</feature>
<sequence length="278" mass="30476">MSLIMRPGGYLLVCSALYFFLSPSIAQEDSGSQSAPPGTPKSAKTKTLEAGAKALQGNAPLKPFDVYLNGFHPMKDKPDMQMEAHHYCNQVNEDFAQCVLFDGNTGNANLNGIEYIISEKLFATLPPEEKKFWHPHNGEILSGQLVAPNIPAPAEKSLMKSKMNSYGKTWHVWNTGHEGTPSDKLPLGPAMLAWSFNREGEARPGLVEKRNERMKIDQAEKRRQRADLQKLARPQSGVDDLKGKFGRPTKDIPGVVDAQSAGPAGRGQNKALEQILIG</sequence>
<evidence type="ECO:0000313" key="4">
    <source>
        <dbReference type="Proteomes" id="UP001225596"/>
    </source>
</evidence>
<proteinExistence type="predicted"/>
<dbReference type="Pfam" id="PF06884">
    <property type="entry name" value="DUF1264"/>
    <property type="match status" value="1"/>
</dbReference>
<dbReference type="Proteomes" id="UP001225596">
    <property type="component" value="Unassembled WGS sequence"/>
</dbReference>
<dbReference type="InterPro" id="IPR010686">
    <property type="entry name" value="OBAP-like"/>
</dbReference>
<keyword evidence="2" id="KW-0732">Signal</keyword>
<keyword evidence="4" id="KW-1185">Reference proteome</keyword>
<accession>A0ABU1BTU7</accession>
<feature type="region of interest" description="Disordered" evidence="1">
    <location>
        <begin position="218"/>
        <end position="271"/>
    </location>
</feature>
<dbReference type="PANTHER" id="PTHR31360:SF0">
    <property type="entry name" value="OIL BODY-ASSOCIATED PROTEIN 1B"/>
    <property type="match status" value="1"/>
</dbReference>
<evidence type="ECO:0000313" key="3">
    <source>
        <dbReference type="EMBL" id="MDQ9172445.1"/>
    </source>
</evidence>
<name>A0ABU1BTU7_9BURK</name>
<dbReference type="PANTHER" id="PTHR31360">
    <property type="match status" value="1"/>
</dbReference>
<dbReference type="RefSeq" id="WP_338438506.1">
    <property type="nucleotide sequence ID" value="NZ_JAUYVH010000027.1"/>
</dbReference>
<comment type="caution">
    <text evidence="3">The sequence shown here is derived from an EMBL/GenBank/DDBJ whole genome shotgun (WGS) entry which is preliminary data.</text>
</comment>
<evidence type="ECO:0000256" key="2">
    <source>
        <dbReference type="SAM" id="SignalP"/>
    </source>
</evidence>
<dbReference type="EMBL" id="JAUYVH010000027">
    <property type="protein sequence ID" value="MDQ9172445.1"/>
    <property type="molecule type" value="Genomic_DNA"/>
</dbReference>
<gene>
    <name evidence="3" type="ORF">Q8A64_18750</name>
</gene>